<keyword evidence="1" id="KW-1133">Transmembrane helix</keyword>
<proteinExistence type="predicted"/>
<evidence type="ECO:0008006" key="4">
    <source>
        <dbReference type="Google" id="ProtNLM"/>
    </source>
</evidence>
<reference evidence="2 3" key="1">
    <citation type="submission" date="2024-04" db="EMBL/GenBank/DDBJ databases">
        <title>Tritrichomonas musculus Genome.</title>
        <authorList>
            <person name="Alves-Ferreira E."/>
            <person name="Grigg M."/>
            <person name="Lorenzi H."/>
            <person name="Galac M."/>
        </authorList>
    </citation>
    <scope>NUCLEOTIDE SEQUENCE [LARGE SCALE GENOMIC DNA]</scope>
    <source>
        <strain evidence="2 3">EAF2021</strain>
    </source>
</reference>
<dbReference type="Proteomes" id="UP001470230">
    <property type="component" value="Unassembled WGS sequence"/>
</dbReference>
<dbReference type="EMBL" id="JAPFFF010000005">
    <property type="protein sequence ID" value="KAK8888766.1"/>
    <property type="molecule type" value="Genomic_DNA"/>
</dbReference>
<keyword evidence="3" id="KW-1185">Reference proteome</keyword>
<keyword evidence="1" id="KW-0472">Membrane</keyword>
<gene>
    <name evidence="2" type="ORF">M9Y10_033505</name>
</gene>
<protein>
    <recommendedName>
        <fullName evidence="4">Transmembrane protein</fullName>
    </recommendedName>
</protein>
<evidence type="ECO:0000256" key="1">
    <source>
        <dbReference type="SAM" id="Phobius"/>
    </source>
</evidence>
<evidence type="ECO:0000313" key="2">
    <source>
        <dbReference type="EMBL" id="KAK8888766.1"/>
    </source>
</evidence>
<accession>A0ABR2KD28</accession>
<sequence length="348" mass="39101">MQLSPLISNSPRLSQIGIDINNCFSQYSFSPFFSSSALLYRNCVHSSIFKNFLNSVFLLESVDLPEIQGISQHHSNPVSPTTSFQCIRSSFSNNTTPYNGACITLTTNEELFCIITYTSFRNNEGGIGGAIYFSSTIGNATLNNCYFAFNKAQIASHAFFLVSTLIVNETQFQQSFGTMSSLQLTAQFNVRNSLFSFNRCNFFRNEGPISFELLLTSITFSYCCFLNYQLITDYPYINNFFQASSRIQLSFHHSTINTKSINVNNIYIAQIQSFLRDDDPNGNACMLIPTPSQTNGEMWSSKTGILTIFTICFFCVISIIGILIVSCCRCDKIPEEADNDDNSYVVYL</sequence>
<name>A0ABR2KD28_9EUKA</name>
<evidence type="ECO:0000313" key="3">
    <source>
        <dbReference type="Proteomes" id="UP001470230"/>
    </source>
</evidence>
<comment type="caution">
    <text evidence="2">The sequence shown here is derived from an EMBL/GenBank/DDBJ whole genome shotgun (WGS) entry which is preliminary data.</text>
</comment>
<feature type="transmembrane region" description="Helical" evidence="1">
    <location>
        <begin position="305"/>
        <end position="325"/>
    </location>
</feature>
<keyword evidence="1" id="KW-0812">Transmembrane</keyword>
<organism evidence="2 3">
    <name type="scientific">Tritrichomonas musculus</name>
    <dbReference type="NCBI Taxonomy" id="1915356"/>
    <lineage>
        <taxon>Eukaryota</taxon>
        <taxon>Metamonada</taxon>
        <taxon>Parabasalia</taxon>
        <taxon>Tritrichomonadida</taxon>
        <taxon>Tritrichomonadidae</taxon>
        <taxon>Tritrichomonas</taxon>
    </lineage>
</organism>